<reference evidence="1 2" key="1">
    <citation type="submission" date="2019-04" db="EMBL/GenBank/DDBJ databases">
        <title>Genome sequencing of Clostridium botulinum Groups I-IV and Clostridium butyricum.</title>
        <authorList>
            <person name="Brunt J."/>
            <person name="Van Vliet A.H.M."/>
            <person name="Stringer S.C."/>
            <person name="Carter A.T."/>
            <person name="Peck M.W."/>
        </authorList>
    </citation>
    <scope>NUCLEOTIDE SEQUENCE [LARGE SCALE GENOMIC DNA]</scope>
    <source>
        <strain evidence="1 2">Colworth BL30</strain>
    </source>
</reference>
<dbReference type="Gene3D" id="2.30.30.320">
    <property type="entry name" value="DUF1653-like domain"/>
    <property type="match status" value="1"/>
</dbReference>
<proteinExistence type="predicted"/>
<name>A0A846JI40_CLOBO</name>
<organism evidence="1 2">
    <name type="scientific">Clostridium botulinum</name>
    <dbReference type="NCBI Taxonomy" id="1491"/>
    <lineage>
        <taxon>Bacteria</taxon>
        <taxon>Bacillati</taxon>
        <taxon>Bacillota</taxon>
        <taxon>Clostridia</taxon>
        <taxon>Eubacteriales</taxon>
        <taxon>Clostridiaceae</taxon>
        <taxon>Clostridium</taxon>
    </lineage>
</organism>
<dbReference type="Proteomes" id="UP000480039">
    <property type="component" value="Unassembled WGS sequence"/>
</dbReference>
<comment type="caution">
    <text evidence="1">The sequence shown here is derived from an EMBL/GenBank/DDBJ whole genome shotgun (WGS) entry which is preliminary data.</text>
</comment>
<dbReference type="EMBL" id="SWQE01000007">
    <property type="protein sequence ID" value="NFJ09605.1"/>
    <property type="molecule type" value="Genomic_DNA"/>
</dbReference>
<dbReference type="InterPro" id="IPR037135">
    <property type="entry name" value="DUF1653-like_dom_sf"/>
</dbReference>
<evidence type="ECO:0000313" key="2">
    <source>
        <dbReference type="Proteomes" id="UP000480039"/>
    </source>
</evidence>
<sequence>MDYVRPYEMFISEIDKEKYPSIKQKYRFELIKN</sequence>
<accession>A0A846JI40</accession>
<dbReference type="AlphaFoldDB" id="A0A846JI40"/>
<gene>
    <name evidence="1" type="ORF">FC871_14210</name>
</gene>
<evidence type="ECO:0000313" key="1">
    <source>
        <dbReference type="EMBL" id="NFJ09605.1"/>
    </source>
</evidence>
<protein>
    <submittedName>
        <fullName evidence="1">DUF1653 domain-containing protein</fullName>
    </submittedName>
</protein>